<dbReference type="EMBL" id="REGN01006693">
    <property type="protein sequence ID" value="RNA08593.1"/>
    <property type="molecule type" value="Genomic_DNA"/>
</dbReference>
<comment type="caution">
    <text evidence="1">The sequence shown here is derived from an EMBL/GenBank/DDBJ whole genome shotgun (WGS) entry which is preliminary data.</text>
</comment>
<name>A0A3M7QB94_BRAPC</name>
<dbReference type="AlphaFoldDB" id="A0A3M7QB94"/>
<dbReference type="Proteomes" id="UP000276133">
    <property type="component" value="Unassembled WGS sequence"/>
</dbReference>
<protein>
    <submittedName>
        <fullName evidence="1">Uncharacterized protein</fullName>
    </submittedName>
</protein>
<accession>A0A3M7QB94</accession>
<keyword evidence="2" id="KW-1185">Reference proteome</keyword>
<reference evidence="1 2" key="1">
    <citation type="journal article" date="2018" name="Sci. Rep.">
        <title>Genomic signatures of local adaptation to the degree of environmental predictability in rotifers.</title>
        <authorList>
            <person name="Franch-Gras L."/>
            <person name="Hahn C."/>
            <person name="Garcia-Roger E.M."/>
            <person name="Carmona M.J."/>
            <person name="Serra M."/>
            <person name="Gomez A."/>
        </authorList>
    </citation>
    <scope>NUCLEOTIDE SEQUENCE [LARGE SCALE GENOMIC DNA]</scope>
    <source>
        <strain evidence="1">HYR1</strain>
    </source>
</reference>
<sequence length="123" mass="14545">MSTPVGVENNTDHEIFWFNLIISKKYIINSQIECLKINPLCFSDFLILVKKIHKFKFIDVSLYKKILEKKNLHSLNSSVVFKANLSFLGKYHTIYPKTWYSPTFHRIPVIYISRQFITGYPLK</sequence>
<evidence type="ECO:0000313" key="2">
    <source>
        <dbReference type="Proteomes" id="UP000276133"/>
    </source>
</evidence>
<gene>
    <name evidence="1" type="ORF">BpHYR1_012033</name>
</gene>
<organism evidence="1 2">
    <name type="scientific">Brachionus plicatilis</name>
    <name type="common">Marine rotifer</name>
    <name type="synonym">Brachionus muelleri</name>
    <dbReference type="NCBI Taxonomy" id="10195"/>
    <lineage>
        <taxon>Eukaryota</taxon>
        <taxon>Metazoa</taxon>
        <taxon>Spiralia</taxon>
        <taxon>Gnathifera</taxon>
        <taxon>Rotifera</taxon>
        <taxon>Eurotatoria</taxon>
        <taxon>Monogononta</taxon>
        <taxon>Pseudotrocha</taxon>
        <taxon>Ploima</taxon>
        <taxon>Brachionidae</taxon>
        <taxon>Brachionus</taxon>
    </lineage>
</organism>
<proteinExistence type="predicted"/>
<evidence type="ECO:0000313" key="1">
    <source>
        <dbReference type="EMBL" id="RNA08593.1"/>
    </source>
</evidence>